<dbReference type="EMBL" id="STGY01000053">
    <property type="protein sequence ID" value="THV41103.1"/>
    <property type="molecule type" value="Genomic_DNA"/>
</dbReference>
<proteinExistence type="predicted"/>
<dbReference type="AlphaFoldDB" id="A0A4S8Q9G8"/>
<reference evidence="2" key="1">
    <citation type="submission" date="2019-04" db="EMBL/GenBank/DDBJ databases">
        <title>Nocardioides xinjiangensis sp. nov.</title>
        <authorList>
            <person name="Liu S."/>
        </authorList>
    </citation>
    <scope>NUCLEOTIDE SEQUENCE [LARGE SCALE GENOMIC DNA]</scope>
    <source>
        <strain evidence="2">18</strain>
    </source>
</reference>
<gene>
    <name evidence="1" type="ORF">FAB82_13455</name>
</gene>
<sequence>MSSTPTKRHAAPDPLERGRFSDGARVFTVHASSNEAPDSFQATLDGDRLGIVLVVSGLTTGMRYASWGDGWRTASKTWQRWFEDQAFMAFYNGNRPPSGEVRFFNG</sequence>
<dbReference type="OrthoDB" id="5189922at2"/>
<protein>
    <submittedName>
        <fullName evidence="1">Uncharacterized protein</fullName>
    </submittedName>
</protein>
<dbReference type="Proteomes" id="UP000308760">
    <property type="component" value="Unassembled WGS sequence"/>
</dbReference>
<evidence type="ECO:0000313" key="1">
    <source>
        <dbReference type="EMBL" id="THV41103.1"/>
    </source>
</evidence>
<comment type="caution">
    <text evidence="1">The sequence shown here is derived from an EMBL/GenBank/DDBJ whole genome shotgun (WGS) entry which is preliminary data.</text>
</comment>
<organism evidence="1 2">
    <name type="scientific">Glycomyces buryatensis</name>
    <dbReference type="NCBI Taxonomy" id="2570927"/>
    <lineage>
        <taxon>Bacteria</taxon>
        <taxon>Bacillati</taxon>
        <taxon>Actinomycetota</taxon>
        <taxon>Actinomycetes</taxon>
        <taxon>Glycomycetales</taxon>
        <taxon>Glycomycetaceae</taxon>
        <taxon>Glycomyces</taxon>
    </lineage>
</organism>
<dbReference type="RefSeq" id="WP_136535052.1">
    <property type="nucleotide sequence ID" value="NZ_STGY01000053.1"/>
</dbReference>
<reference evidence="1 2" key="2">
    <citation type="submission" date="2019-05" db="EMBL/GenBank/DDBJ databases">
        <title>Glycomyces buryatensis sp. nov.</title>
        <authorList>
            <person name="Nikitina E."/>
        </authorList>
    </citation>
    <scope>NUCLEOTIDE SEQUENCE [LARGE SCALE GENOMIC DNA]</scope>
    <source>
        <strain evidence="1 2">18</strain>
    </source>
</reference>
<accession>A0A4S8Q9G8</accession>
<name>A0A4S8Q9G8_9ACTN</name>
<keyword evidence="2" id="KW-1185">Reference proteome</keyword>
<evidence type="ECO:0000313" key="2">
    <source>
        <dbReference type="Proteomes" id="UP000308760"/>
    </source>
</evidence>